<organism evidence="2 3">
    <name type="scientific">Sphaeroforma arctica JP610</name>
    <dbReference type="NCBI Taxonomy" id="667725"/>
    <lineage>
        <taxon>Eukaryota</taxon>
        <taxon>Ichthyosporea</taxon>
        <taxon>Ichthyophonida</taxon>
        <taxon>Sphaeroforma</taxon>
    </lineage>
</organism>
<dbReference type="RefSeq" id="XP_014148838.1">
    <property type="nucleotide sequence ID" value="XM_014293363.1"/>
</dbReference>
<keyword evidence="1" id="KW-0472">Membrane</keyword>
<dbReference type="Proteomes" id="UP000054560">
    <property type="component" value="Unassembled WGS sequence"/>
</dbReference>
<feature type="transmembrane region" description="Helical" evidence="1">
    <location>
        <begin position="101"/>
        <end position="119"/>
    </location>
</feature>
<sequence>MTSLVSLSLGYTRFCIGFVAVASPATTSSLFGFNEHPTTGSDRLRTRLFGVRELALGAGLAGLLGEEVCTVRGFLAACAIVDGVDVVAAVMAYNEGSLNNTGVLLIIMGAAAFCGLNVYEYRVTG</sequence>
<keyword evidence="1" id="KW-0812">Transmembrane</keyword>
<gene>
    <name evidence="2" type="ORF">SARC_12529</name>
</gene>
<accession>A0A0L0FEN3</accession>
<dbReference type="GeneID" id="25913033"/>
<keyword evidence="3" id="KW-1185">Reference proteome</keyword>
<proteinExistence type="predicted"/>
<evidence type="ECO:0000313" key="3">
    <source>
        <dbReference type="Proteomes" id="UP000054560"/>
    </source>
</evidence>
<name>A0A0L0FEN3_9EUKA</name>
<evidence type="ECO:0000313" key="2">
    <source>
        <dbReference type="EMBL" id="KNC74936.1"/>
    </source>
</evidence>
<dbReference type="AlphaFoldDB" id="A0A0L0FEN3"/>
<keyword evidence="1" id="KW-1133">Transmembrane helix</keyword>
<evidence type="ECO:0000256" key="1">
    <source>
        <dbReference type="SAM" id="Phobius"/>
    </source>
</evidence>
<protein>
    <submittedName>
        <fullName evidence="2">Uncharacterized protein</fullName>
    </submittedName>
</protein>
<dbReference type="EMBL" id="KQ243967">
    <property type="protein sequence ID" value="KNC74936.1"/>
    <property type="molecule type" value="Genomic_DNA"/>
</dbReference>
<reference evidence="2 3" key="1">
    <citation type="submission" date="2011-02" db="EMBL/GenBank/DDBJ databases">
        <title>The Genome Sequence of Sphaeroforma arctica JP610.</title>
        <authorList>
            <consortium name="The Broad Institute Genome Sequencing Platform"/>
            <person name="Russ C."/>
            <person name="Cuomo C."/>
            <person name="Young S.K."/>
            <person name="Zeng Q."/>
            <person name="Gargeya S."/>
            <person name="Alvarado L."/>
            <person name="Berlin A."/>
            <person name="Chapman S.B."/>
            <person name="Chen Z."/>
            <person name="Freedman E."/>
            <person name="Gellesch M."/>
            <person name="Goldberg J."/>
            <person name="Griggs A."/>
            <person name="Gujja S."/>
            <person name="Heilman E."/>
            <person name="Heiman D."/>
            <person name="Howarth C."/>
            <person name="Mehta T."/>
            <person name="Neiman D."/>
            <person name="Pearson M."/>
            <person name="Roberts A."/>
            <person name="Saif S."/>
            <person name="Shea T."/>
            <person name="Shenoy N."/>
            <person name="Sisk P."/>
            <person name="Stolte C."/>
            <person name="Sykes S."/>
            <person name="White J."/>
            <person name="Yandava C."/>
            <person name="Burger G."/>
            <person name="Gray M.W."/>
            <person name="Holland P.W.H."/>
            <person name="King N."/>
            <person name="Lang F.B.F."/>
            <person name="Roger A.J."/>
            <person name="Ruiz-Trillo I."/>
            <person name="Haas B."/>
            <person name="Nusbaum C."/>
            <person name="Birren B."/>
        </authorList>
    </citation>
    <scope>NUCLEOTIDE SEQUENCE [LARGE SCALE GENOMIC DNA]</scope>
    <source>
        <strain evidence="2 3">JP610</strain>
    </source>
</reference>